<evidence type="ECO:0000256" key="1">
    <source>
        <dbReference type="SAM" id="Phobius"/>
    </source>
</evidence>
<evidence type="ECO:0000313" key="2">
    <source>
        <dbReference type="EMBL" id="KXB32798.1"/>
    </source>
</evidence>
<proteinExistence type="predicted"/>
<feature type="transmembrane region" description="Helical" evidence="1">
    <location>
        <begin position="15"/>
        <end position="39"/>
    </location>
</feature>
<name>A0A133XPD2_9ACTN</name>
<keyword evidence="1" id="KW-0472">Membrane</keyword>
<evidence type="ECO:0000313" key="3">
    <source>
        <dbReference type="Proteomes" id="UP000070675"/>
    </source>
</evidence>
<keyword evidence="1" id="KW-1133">Transmembrane helix</keyword>
<organism evidence="2 3">
    <name type="scientific">Atopobium deltae</name>
    <dbReference type="NCBI Taxonomy" id="1393034"/>
    <lineage>
        <taxon>Bacteria</taxon>
        <taxon>Bacillati</taxon>
        <taxon>Actinomycetota</taxon>
        <taxon>Coriobacteriia</taxon>
        <taxon>Coriobacteriales</taxon>
        <taxon>Atopobiaceae</taxon>
        <taxon>Atopobium</taxon>
    </lineage>
</organism>
<dbReference type="AlphaFoldDB" id="A0A133XPD2"/>
<accession>A0A133XPD2</accession>
<reference evidence="3" key="1">
    <citation type="submission" date="2016-01" db="EMBL/GenBank/DDBJ databases">
        <authorList>
            <person name="Mitreva M."/>
            <person name="Pepin K.H."/>
            <person name="Mihindukulasuriya K.A."/>
            <person name="Fulton R."/>
            <person name="Fronick C."/>
            <person name="O'Laughlin M."/>
            <person name="Miner T."/>
            <person name="Herter B."/>
            <person name="Rosa B.A."/>
            <person name="Cordes M."/>
            <person name="Tomlinson C."/>
            <person name="Wollam A."/>
            <person name="Palsikar V.B."/>
            <person name="Mardis E.R."/>
            <person name="Wilson R.K."/>
        </authorList>
    </citation>
    <scope>NUCLEOTIDE SEQUENCE [LARGE SCALE GENOMIC DNA]</scope>
    <source>
        <strain evidence="3">DNF00019</strain>
    </source>
</reference>
<keyword evidence="1" id="KW-0812">Transmembrane</keyword>
<sequence length="44" mass="5175">MTRKEEIWKQLKEYAFWYGLPILLGLMIGAAPYIGDVLLRLVKH</sequence>
<dbReference type="STRING" id="1393034.HMPREF3192_01478"/>
<dbReference type="Proteomes" id="UP000070675">
    <property type="component" value="Unassembled WGS sequence"/>
</dbReference>
<dbReference type="EMBL" id="LSCR01000045">
    <property type="protein sequence ID" value="KXB32798.1"/>
    <property type="molecule type" value="Genomic_DNA"/>
</dbReference>
<gene>
    <name evidence="2" type="ORF">HMPREF3192_01478</name>
</gene>
<comment type="caution">
    <text evidence="2">The sequence shown here is derived from an EMBL/GenBank/DDBJ whole genome shotgun (WGS) entry which is preliminary data.</text>
</comment>
<protein>
    <submittedName>
        <fullName evidence="2">Uncharacterized protein</fullName>
    </submittedName>
</protein>
<keyword evidence="3" id="KW-1185">Reference proteome</keyword>